<keyword evidence="15" id="KW-1185">Reference proteome</keyword>
<dbReference type="OrthoDB" id="9905975at2759"/>
<reference evidence="14 15" key="1">
    <citation type="submission" date="2016-06" db="EMBL/GenBank/DDBJ databases">
        <title>The Draft Genome Sequence and Annotation of the Desert Woodrat Neotoma lepida.</title>
        <authorList>
            <person name="Campbell M."/>
            <person name="Oakeson K.F."/>
            <person name="Yandell M."/>
            <person name="Halpert J.R."/>
            <person name="Dearing D."/>
        </authorList>
    </citation>
    <scope>NUCLEOTIDE SEQUENCE [LARGE SCALE GENOMIC DNA]</scope>
    <source>
        <strain evidence="14">417</strain>
        <tissue evidence="14">Liver</tissue>
    </source>
</reference>
<evidence type="ECO:0000256" key="3">
    <source>
        <dbReference type="ARBA" id="ARBA00009264"/>
    </source>
</evidence>
<evidence type="ECO:0000256" key="1">
    <source>
        <dbReference type="ARBA" id="ARBA00004123"/>
    </source>
</evidence>
<comment type="caution">
    <text evidence="14">The sequence shown here is derived from an EMBL/GenBank/DDBJ whole genome shotgun (WGS) entry which is preliminary data.</text>
</comment>
<dbReference type="PANTHER" id="PTHR10418">
    <property type="entry name" value="SECURIN-3"/>
    <property type="match status" value="1"/>
</dbReference>
<dbReference type="GO" id="GO:0017124">
    <property type="term" value="F:SH3 domain binding"/>
    <property type="evidence" value="ECO:0007669"/>
    <property type="project" value="UniProtKB-KW"/>
</dbReference>
<keyword evidence="5" id="KW-0132">Cell division</keyword>
<accession>A0A1A6HZC0</accession>
<evidence type="ECO:0000256" key="2">
    <source>
        <dbReference type="ARBA" id="ARBA00004496"/>
    </source>
</evidence>
<keyword evidence="6" id="KW-0677">Repeat</keyword>
<evidence type="ECO:0000256" key="4">
    <source>
        <dbReference type="ARBA" id="ARBA00022490"/>
    </source>
</evidence>
<protein>
    <recommendedName>
        <fullName evidence="13">Securin</fullName>
    </recommendedName>
</protein>
<evidence type="ECO:0000256" key="7">
    <source>
        <dbReference type="ARBA" id="ARBA00022776"/>
    </source>
</evidence>
<keyword evidence="11" id="KW-0539">Nucleus</keyword>
<dbReference type="GO" id="GO:0045143">
    <property type="term" value="P:homologous chromosome segregation"/>
    <property type="evidence" value="ECO:0007669"/>
    <property type="project" value="TreeGrafter"/>
</dbReference>
<evidence type="ECO:0000256" key="13">
    <source>
        <dbReference type="ARBA" id="ARBA00039185"/>
    </source>
</evidence>
<dbReference type="EMBL" id="LZPO01002377">
    <property type="protein sequence ID" value="OBS83581.1"/>
    <property type="molecule type" value="Genomic_DNA"/>
</dbReference>
<dbReference type="Pfam" id="PF04856">
    <property type="entry name" value="Securin"/>
    <property type="match status" value="1"/>
</dbReference>
<evidence type="ECO:0000256" key="9">
    <source>
        <dbReference type="ARBA" id="ARBA00022843"/>
    </source>
</evidence>
<keyword evidence="12" id="KW-0131">Cell cycle</keyword>
<dbReference type="InterPro" id="IPR006940">
    <property type="entry name" value="Securin_separation_inhibitor"/>
</dbReference>
<comment type="similarity">
    <text evidence="3">Belongs to the securin family.</text>
</comment>
<keyword evidence="7" id="KW-0498">Mitosis</keyword>
<evidence type="ECO:0000256" key="5">
    <source>
        <dbReference type="ARBA" id="ARBA00022618"/>
    </source>
</evidence>
<dbReference type="GO" id="GO:0005737">
    <property type="term" value="C:cytoplasm"/>
    <property type="evidence" value="ECO:0007669"/>
    <property type="project" value="UniProtKB-SubCell"/>
</dbReference>
<comment type="subcellular location">
    <subcellularLocation>
        <location evidence="2">Cytoplasm</location>
    </subcellularLocation>
    <subcellularLocation>
        <location evidence="1">Nucleus</location>
    </subcellularLocation>
</comment>
<dbReference type="GO" id="GO:0005634">
    <property type="term" value="C:nucleus"/>
    <property type="evidence" value="ECO:0007669"/>
    <property type="project" value="UniProtKB-SubCell"/>
</dbReference>
<dbReference type="PANTHER" id="PTHR10418:SF2">
    <property type="entry name" value="SECURIN"/>
    <property type="match status" value="1"/>
</dbReference>
<sequence>ENEGDFESFDLPKEHQIAHLPLNGVPLMILKEESGLEKLLHLDPPSPLKTPFLSWESNPLQSPSSILSTLDVELPPTYLNVNVYKGLSMGQESRWLEVSVALGHSLSRAGSSLFALSWHLCNSSGDLSIL</sequence>
<dbReference type="Proteomes" id="UP000092124">
    <property type="component" value="Unassembled WGS sequence"/>
</dbReference>
<feature type="non-terminal residue" evidence="14">
    <location>
        <position position="1"/>
    </location>
</feature>
<evidence type="ECO:0000313" key="15">
    <source>
        <dbReference type="Proteomes" id="UP000092124"/>
    </source>
</evidence>
<name>A0A1A6HZC0_NEOLE</name>
<evidence type="ECO:0000256" key="6">
    <source>
        <dbReference type="ARBA" id="ARBA00022737"/>
    </source>
</evidence>
<evidence type="ECO:0000256" key="8">
    <source>
        <dbReference type="ARBA" id="ARBA00022829"/>
    </source>
</evidence>
<organism evidence="14 15">
    <name type="scientific">Neotoma lepida</name>
    <name type="common">Desert woodrat</name>
    <dbReference type="NCBI Taxonomy" id="56216"/>
    <lineage>
        <taxon>Eukaryota</taxon>
        <taxon>Metazoa</taxon>
        <taxon>Chordata</taxon>
        <taxon>Craniata</taxon>
        <taxon>Vertebrata</taxon>
        <taxon>Euteleostomi</taxon>
        <taxon>Mammalia</taxon>
        <taxon>Eutheria</taxon>
        <taxon>Euarchontoglires</taxon>
        <taxon>Glires</taxon>
        <taxon>Rodentia</taxon>
        <taxon>Myomorpha</taxon>
        <taxon>Muroidea</taxon>
        <taxon>Cricetidae</taxon>
        <taxon>Neotominae</taxon>
        <taxon>Neotoma</taxon>
    </lineage>
</organism>
<evidence type="ECO:0000256" key="10">
    <source>
        <dbReference type="ARBA" id="ARBA00023036"/>
    </source>
</evidence>
<dbReference type="GO" id="GO:0051276">
    <property type="term" value="P:chromosome organization"/>
    <property type="evidence" value="ECO:0007669"/>
    <property type="project" value="InterPro"/>
</dbReference>
<evidence type="ECO:0000313" key="14">
    <source>
        <dbReference type="EMBL" id="OBS83581.1"/>
    </source>
</evidence>
<keyword evidence="9" id="KW-0832">Ubl conjugation</keyword>
<dbReference type="AlphaFoldDB" id="A0A1A6HZC0"/>
<keyword evidence="4" id="KW-0963">Cytoplasm</keyword>
<proteinExistence type="inferred from homology"/>
<dbReference type="GO" id="GO:0051301">
    <property type="term" value="P:cell division"/>
    <property type="evidence" value="ECO:0007669"/>
    <property type="project" value="UniProtKB-KW"/>
</dbReference>
<keyword evidence="10" id="KW-0729">SH3-binding</keyword>
<gene>
    <name evidence="14" type="ORF">A6R68_22430</name>
</gene>
<keyword evidence="8" id="KW-0159">Chromosome partition</keyword>
<evidence type="ECO:0000256" key="12">
    <source>
        <dbReference type="ARBA" id="ARBA00023306"/>
    </source>
</evidence>
<dbReference type="STRING" id="56216.A0A1A6HZC0"/>
<evidence type="ECO:0000256" key="11">
    <source>
        <dbReference type="ARBA" id="ARBA00023242"/>
    </source>
</evidence>